<evidence type="ECO:0000256" key="6">
    <source>
        <dbReference type="ARBA" id="ARBA00023136"/>
    </source>
</evidence>
<dbReference type="CDD" id="cd03388">
    <property type="entry name" value="PAP2_SPPase1"/>
    <property type="match status" value="1"/>
</dbReference>
<evidence type="ECO:0000256" key="3">
    <source>
        <dbReference type="ARBA" id="ARBA00022801"/>
    </source>
</evidence>
<feature type="transmembrane region" description="Helical" evidence="9">
    <location>
        <begin position="253"/>
        <end position="274"/>
    </location>
</feature>
<comment type="similarity">
    <text evidence="7">Belongs to the type 2 lipid phosphate phosphatase family.</text>
</comment>
<dbReference type="GO" id="GO:0006670">
    <property type="term" value="P:sphingosine metabolic process"/>
    <property type="evidence" value="ECO:0007669"/>
    <property type="project" value="TreeGrafter"/>
</dbReference>
<feature type="transmembrane region" description="Helical" evidence="9">
    <location>
        <begin position="227"/>
        <end position="247"/>
    </location>
</feature>
<keyword evidence="3" id="KW-0378">Hydrolase</keyword>
<feature type="compositionally biased region" description="Polar residues" evidence="8">
    <location>
        <begin position="85"/>
        <end position="98"/>
    </location>
</feature>
<feature type="transmembrane region" description="Helical" evidence="9">
    <location>
        <begin position="123"/>
        <end position="148"/>
    </location>
</feature>
<sequence length="443" mass="50227">MMSESLSFGSRISSLITHLRDPYLVSGFQNFFGVYLVDSVSNGNVNSLKNDKEANDKTKTKRSNIITIKYDRFDGDNFLRHRKTPSSGSENSKNSPFTSDGEEISDVDTDLEYTAQCKIENKFWYYFFSFGAGLGYEMFYASFFPFWIWNIDGAVCRRVINVWVLIMYVGQAMKDIVCWSRPAAPPVIHLEPQYVVEYGMPSTHAMVGAAVPFSFLYFTLHRYEYDVIYGILIAIGWCILVCCSRLYMGMHTVLDIIAGLVLVTILMSIILPFSDLIDNFQLTNPYSPLITIAFMLVLQLIYPNADRWTPARGDSAVIMGTGTGFALGSCLNYYQGFIRGPALPPPYMIMWPGYKVFGLALLRAMIGISCIVATRAVFKNFTHALLCFIMRVDSRDLKSKQKILVEIPSKFIMYTAIGFVITYVSPFVFRLLCIERETAFTEV</sequence>
<feature type="transmembrane region" description="Helical" evidence="9">
    <location>
        <begin position="411"/>
        <end position="433"/>
    </location>
</feature>
<feature type="transmembrane region" description="Helical" evidence="9">
    <location>
        <begin position="317"/>
        <end position="335"/>
    </location>
</feature>
<feature type="region of interest" description="Disordered" evidence="8">
    <location>
        <begin position="79"/>
        <end position="103"/>
    </location>
</feature>
<dbReference type="SUPFAM" id="SSF48317">
    <property type="entry name" value="Acid phosphatase/Vanadium-dependent haloperoxidase"/>
    <property type="match status" value="1"/>
</dbReference>
<evidence type="ECO:0000313" key="11">
    <source>
        <dbReference type="EMBL" id="KAG8197847.1"/>
    </source>
</evidence>
<evidence type="ECO:0000256" key="5">
    <source>
        <dbReference type="ARBA" id="ARBA00022989"/>
    </source>
</evidence>
<evidence type="ECO:0000256" key="2">
    <source>
        <dbReference type="ARBA" id="ARBA00022692"/>
    </source>
</evidence>
<keyword evidence="6 9" id="KW-0472">Membrane</keyword>
<feature type="transmembrane region" description="Helical" evidence="9">
    <location>
        <begin position="286"/>
        <end position="305"/>
    </location>
</feature>
<evidence type="ECO:0000313" key="12">
    <source>
        <dbReference type="Proteomes" id="UP000827092"/>
    </source>
</evidence>
<feature type="transmembrane region" description="Helical" evidence="9">
    <location>
        <begin position="202"/>
        <end position="220"/>
    </location>
</feature>
<comment type="subcellular location">
    <subcellularLocation>
        <location evidence="1">Endoplasmic reticulum membrane</location>
        <topology evidence="1">Multi-pass membrane protein</topology>
    </subcellularLocation>
</comment>
<keyword evidence="4" id="KW-0256">Endoplasmic reticulum</keyword>
<dbReference type="InterPro" id="IPR000326">
    <property type="entry name" value="PAP2/HPO"/>
</dbReference>
<evidence type="ECO:0000256" key="1">
    <source>
        <dbReference type="ARBA" id="ARBA00004477"/>
    </source>
</evidence>
<dbReference type="EMBL" id="JAFNEN010000049">
    <property type="protein sequence ID" value="KAG8197847.1"/>
    <property type="molecule type" value="Genomic_DNA"/>
</dbReference>
<reference evidence="11 12" key="1">
    <citation type="journal article" date="2022" name="Nat. Ecol. Evol.">
        <title>A masculinizing supergene underlies an exaggerated male reproductive morph in a spider.</title>
        <authorList>
            <person name="Hendrickx F."/>
            <person name="De Corte Z."/>
            <person name="Sonet G."/>
            <person name="Van Belleghem S.M."/>
            <person name="Kostlbacher S."/>
            <person name="Vangestel C."/>
        </authorList>
    </citation>
    <scope>NUCLEOTIDE SEQUENCE [LARGE SCALE GENOMIC DNA]</scope>
    <source>
        <strain evidence="11">W744_W776</strain>
    </source>
</reference>
<dbReference type="GO" id="GO:0005789">
    <property type="term" value="C:endoplasmic reticulum membrane"/>
    <property type="evidence" value="ECO:0007669"/>
    <property type="project" value="UniProtKB-SubCell"/>
</dbReference>
<feature type="transmembrane region" description="Helical" evidence="9">
    <location>
        <begin position="356"/>
        <end position="378"/>
    </location>
</feature>
<organism evidence="11 12">
    <name type="scientific">Oedothorax gibbosus</name>
    <dbReference type="NCBI Taxonomy" id="931172"/>
    <lineage>
        <taxon>Eukaryota</taxon>
        <taxon>Metazoa</taxon>
        <taxon>Ecdysozoa</taxon>
        <taxon>Arthropoda</taxon>
        <taxon>Chelicerata</taxon>
        <taxon>Arachnida</taxon>
        <taxon>Araneae</taxon>
        <taxon>Araneomorphae</taxon>
        <taxon>Entelegynae</taxon>
        <taxon>Araneoidea</taxon>
        <taxon>Linyphiidae</taxon>
        <taxon>Erigoninae</taxon>
        <taxon>Oedothorax</taxon>
    </lineage>
</organism>
<keyword evidence="2 9" id="KW-0812">Transmembrane</keyword>
<dbReference type="PANTHER" id="PTHR14969">
    <property type="entry name" value="SPHINGOSINE-1-PHOSPHATE PHOSPHOHYDROLASE"/>
    <property type="match status" value="1"/>
</dbReference>
<name>A0AAV6VM27_9ARAC</name>
<evidence type="ECO:0000256" key="8">
    <source>
        <dbReference type="SAM" id="MobiDB-lite"/>
    </source>
</evidence>
<evidence type="ECO:0000256" key="4">
    <source>
        <dbReference type="ARBA" id="ARBA00022824"/>
    </source>
</evidence>
<evidence type="ECO:0000256" key="7">
    <source>
        <dbReference type="ARBA" id="ARBA00038324"/>
    </source>
</evidence>
<gene>
    <name evidence="11" type="ORF">JTE90_020124</name>
</gene>
<keyword evidence="12" id="KW-1185">Reference proteome</keyword>
<dbReference type="InterPro" id="IPR036938">
    <property type="entry name" value="PAP2/HPO_sf"/>
</dbReference>
<keyword evidence="5 9" id="KW-1133">Transmembrane helix</keyword>
<dbReference type="GO" id="GO:0042392">
    <property type="term" value="F:sphingosine-1-phosphate phosphatase activity"/>
    <property type="evidence" value="ECO:0007669"/>
    <property type="project" value="TreeGrafter"/>
</dbReference>
<evidence type="ECO:0000259" key="10">
    <source>
        <dbReference type="SMART" id="SM00014"/>
    </source>
</evidence>
<accession>A0AAV6VM27</accession>
<dbReference type="Pfam" id="PF01569">
    <property type="entry name" value="PAP2"/>
    <property type="match status" value="1"/>
</dbReference>
<protein>
    <recommendedName>
        <fullName evidence="10">Phosphatidic acid phosphatase type 2/haloperoxidase domain-containing protein</fullName>
    </recommendedName>
</protein>
<dbReference type="PANTHER" id="PTHR14969:SF28">
    <property type="entry name" value="DIHYDROSPHINGOSINE 1-PHOSPHATE PHOSPHATASE LCB3-RELATED"/>
    <property type="match status" value="1"/>
</dbReference>
<proteinExistence type="inferred from homology"/>
<comment type="caution">
    <text evidence="11">The sequence shown here is derived from an EMBL/GenBank/DDBJ whole genome shotgun (WGS) entry which is preliminary data.</text>
</comment>
<dbReference type="AlphaFoldDB" id="A0AAV6VM27"/>
<feature type="domain" description="Phosphatidic acid phosphatase type 2/haloperoxidase" evidence="10">
    <location>
        <begin position="157"/>
        <end position="271"/>
    </location>
</feature>
<dbReference type="Proteomes" id="UP000827092">
    <property type="component" value="Unassembled WGS sequence"/>
</dbReference>
<evidence type="ECO:0000256" key="9">
    <source>
        <dbReference type="SAM" id="Phobius"/>
    </source>
</evidence>
<dbReference type="SMART" id="SM00014">
    <property type="entry name" value="acidPPc"/>
    <property type="match status" value="1"/>
</dbReference>
<dbReference type="Gene3D" id="1.20.144.10">
    <property type="entry name" value="Phosphatidic acid phosphatase type 2/haloperoxidase"/>
    <property type="match status" value="1"/>
</dbReference>